<dbReference type="EMBL" id="CP001574">
    <property type="protein sequence ID" value="ACO68793.1"/>
    <property type="molecule type" value="Genomic_DNA"/>
</dbReference>
<gene>
    <name evidence="2" type="ORF">MICPUN_51355</name>
</gene>
<evidence type="ECO:0000259" key="1">
    <source>
        <dbReference type="Pfam" id="PF25467"/>
    </source>
</evidence>
<accession>C1FDI2</accession>
<dbReference type="Proteomes" id="UP000002009">
    <property type="component" value="Chromosome 1"/>
</dbReference>
<evidence type="ECO:0000313" key="2">
    <source>
        <dbReference type="EMBL" id="ACO68793.1"/>
    </source>
</evidence>
<protein>
    <recommendedName>
        <fullName evidence="1">NOL9 C-terminal domain-containing protein</fullName>
    </recommendedName>
</protein>
<dbReference type="KEGG" id="mis:MICPUN_51355"/>
<sequence length="265" mass="29827">MARMLNQDGGTGIHFLNILPRPCPRHVISWKQNSATFMKGHESNTLPSQNHHGQQNRLPPTYLSHAVEHAVRLNPLALATWYFDCIYMNSITFLHGPVSCYLQKKTHFLHQVSSCARQASFSSTALTQFTPWSIRLSSLLFVDKNGYQITSSHLHELLAGKQIRLLRRSQRCLSSAGDGIIRSISTELGVLYILTPLKPSQLKSVDMVMLFDMVLPLHLILINKLVHVHPFSCNNGLATSGSGAKVIRSRRNMWRGDRHVLSGKQ</sequence>
<dbReference type="AlphaFoldDB" id="C1FDI2"/>
<dbReference type="Pfam" id="PF25467">
    <property type="entry name" value="NOL9_C"/>
    <property type="match status" value="1"/>
</dbReference>
<reference evidence="2 3" key="1">
    <citation type="journal article" date="2009" name="Science">
        <title>Green evolution and dynamic adaptations revealed by genomes of the marine picoeukaryotes Micromonas.</title>
        <authorList>
            <person name="Worden A.Z."/>
            <person name="Lee J.H."/>
            <person name="Mock T."/>
            <person name="Rouze P."/>
            <person name="Simmons M.P."/>
            <person name="Aerts A.L."/>
            <person name="Allen A.E."/>
            <person name="Cuvelier M.L."/>
            <person name="Derelle E."/>
            <person name="Everett M.V."/>
            <person name="Foulon E."/>
            <person name="Grimwood J."/>
            <person name="Gundlach H."/>
            <person name="Henrissat B."/>
            <person name="Napoli C."/>
            <person name="McDonald S.M."/>
            <person name="Parker M.S."/>
            <person name="Rombauts S."/>
            <person name="Salamov A."/>
            <person name="Von Dassow P."/>
            <person name="Badger J.H."/>
            <person name="Coutinho P.M."/>
            <person name="Demir E."/>
            <person name="Dubchak I."/>
            <person name="Gentemann C."/>
            <person name="Eikrem W."/>
            <person name="Gready J.E."/>
            <person name="John U."/>
            <person name="Lanier W."/>
            <person name="Lindquist E.A."/>
            <person name="Lucas S."/>
            <person name="Mayer K.F."/>
            <person name="Moreau H."/>
            <person name="Not F."/>
            <person name="Otillar R."/>
            <person name="Panaud O."/>
            <person name="Pangilinan J."/>
            <person name="Paulsen I."/>
            <person name="Piegu B."/>
            <person name="Poliakov A."/>
            <person name="Robbens S."/>
            <person name="Schmutz J."/>
            <person name="Toulza E."/>
            <person name="Wyss T."/>
            <person name="Zelensky A."/>
            <person name="Zhou K."/>
            <person name="Armbrust E.V."/>
            <person name="Bhattacharya D."/>
            <person name="Goodenough U.W."/>
            <person name="Van de Peer Y."/>
            <person name="Grigoriev I.V."/>
        </authorList>
    </citation>
    <scope>NUCLEOTIDE SEQUENCE [LARGE SCALE GENOMIC DNA]</scope>
    <source>
        <strain evidence="3">RCC299 / NOUM17</strain>
    </source>
</reference>
<dbReference type="GeneID" id="8250457"/>
<feature type="domain" description="NOL9 C-terminal" evidence="1">
    <location>
        <begin position="128"/>
        <end position="215"/>
    </location>
</feature>
<name>C1FDI2_MICCC</name>
<keyword evidence="3" id="KW-1185">Reference proteome</keyword>
<organism evidence="2 3">
    <name type="scientific">Micromonas commoda (strain RCC299 / NOUM17 / CCMP2709)</name>
    <name type="common">Picoplanktonic green alga</name>
    <dbReference type="NCBI Taxonomy" id="296587"/>
    <lineage>
        <taxon>Eukaryota</taxon>
        <taxon>Viridiplantae</taxon>
        <taxon>Chlorophyta</taxon>
        <taxon>Mamiellophyceae</taxon>
        <taxon>Mamiellales</taxon>
        <taxon>Mamiellaceae</taxon>
        <taxon>Micromonas</taxon>
    </lineage>
</organism>
<dbReference type="InParanoid" id="C1FDI2"/>
<evidence type="ECO:0000313" key="3">
    <source>
        <dbReference type="Proteomes" id="UP000002009"/>
    </source>
</evidence>
<dbReference type="OrthoDB" id="2405412at2759"/>
<dbReference type="RefSeq" id="XP_002507535.1">
    <property type="nucleotide sequence ID" value="XM_002507489.1"/>
</dbReference>
<proteinExistence type="predicted"/>
<dbReference type="InterPro" id="IPR057570">
    <property type="entry name" value="NOL9_C"/>
</dbReference>